<gene>
    <name evidence="9" type="primary">DPY19L1</name>
</gene>
<dbReference type="PANTHER" id="PTHR31488">
    <property type="entry name" value="DPY-19-LIKE 1, LIKE (H. SAPIENS)"/>
    <property type="match status" value="1"/>
</dbReference>
<evidence type="ECO:0000313" key="9">
    <source>
        <dbReference type="Ensembl" id="ENSCCEP00000013814.1"/>
    </source>
</evidence>
<dbReference type="GO" id="GO:0000030">
    <property type="term" value="F:mannosyltransferase activity"/>
    <property type="evidence" value="ECO:0007669"/>
    <property type="project" value="TreeGrafter"/>
</dbReference>
<feature type="transmembrane region" description="Helical" evidence="8">
    <location>
        <begin position="229"/>
        <end position="250"/>
    </location>
</feature>
<feature type="transmembrane region" description="Helical" evidence="8">
    <location>
        <begin position="262"/>
        <end position="286"/>
    </location>
</feature>
<reference evidence="9" key="2">
    <citation type="submission" date="2025-09" db="UniProtKB">
        <authorList>
            <consortium name="Ensembl"/>
        </authorList>
    </citation>
    <scope>IDENTIFICATION</scope>
</reference>
<evidence type="ECO:0000256" key="8">
    <source>
        <dbReference type="SAM" id="Phobius"/>
    </source>
</evidence>
<feature type="transmembrane region" description="Helical" evidence="8">
    <location>
        <begin position="191"/>
        <end position="223"/>
    </location>
</feature>
<feature type="transmembrane region" description="Helical" evidence="8">
    <location>
        <begin position="405"/>
        <end position="427"/>
    </location>
</feature>
<evidence type="ECO:0000256" key="2">
    <source>
        <dbReference type="ARBA" id="ARBA00008744"/>
    </source>
</evidence>
<accession>A0A8C0UXZ6</accession>
<dbReference type="Ensembl" id="ENSCCET00000021467.1">
    <property type="protein sequence ID" value="ENSCCEP00000013814.1"/>
    <property type="gene ID" value="ENSCCEG00000013226.1"/>
</dbReference>
<keyword evidence="10" id="KW-1185">Reference proteome</keyword>
<sequence length="635" mass="72563">FAGVLHWCHITTLFENDRHFSHLSTLEREMAFRTEMGLYYSYFKIIIEAPSFWSGVCAIMNDKLTEYPLVINTLQRFNLYPEVVLASWYRMYTTIMDFLGVSTKTCWTVNRGKGLSPVESCEGLGDPASFYVAVIFLLNGFMMSLFFIYGTYLSGSRLGGLVTVLCFFFNHGECTRVMWTPPLRESFSYPFLVMQMLLLTYILRIPSINTGSLIALCVSNIFFMLPWQFAQFVLLTQIASLFAVCIMGYIDSSKLQKILSAHMVSLLVCFILMFGNSMLLTSYYAASLVVISVSCLRRIIYINFILNIFFKVIEGCAWLFGTVTLKYLTSLVFGIADDAHIGNILKSKFIGYKDFDTLMYTCAAEFDFMEKETPVRYTKTLLLPVVLVVFGVIIKRVNLLLSCGFFFSFQLVFHALQLLAYSVLAILIMRLKLFLTPHLCIMASLVCSKQLFGWLFYKIQPKTLVFAILALMTIEGSANLRTQWNIMGEFSNLPQEELLEWIKVNTRQDAVFAGAMPTMASVKLSTLRPIVNHPHYEDAGLRARTKIVYSMYSRKPASQVKRDLIKLGVNYYILEESLCVSRKKPGCSMPEIWDVEDPANKGKIPLCTLMSKDSRPYFITVFENSNYRVLKIPKE</sequence>
<organism evidence="9 10">
    <name type="scientific">Cyanistes caeruleus</name>
    <name type="common">Eurasian blue tit</name>
    <name type="synonym">Parus caeruleus</name>
    <dbReference type="NCBI Taxonomy" id="156563"/>
    <lineage>
        <taxon>Eukaryota</taxon>
        <taxon>Metazoa</taxon>
        <taxon>Chordata</taxon>
        <taxon>Craniata</taxon>
        <taxon>Vertebrata</taxon>
        <taxon>Euteleostomi</taxon>
        <taxon>Archelosauria</taxon>
        <taxon>Archosauria</taxon>
        <taxon>Dinosauria</taxon>
        <taxon>Saurischia</taxon>
        <taxon>Theropoda</taxon>
        <taxon>Coelurosauria</taxon>
        <taxon>Aves</taxon>
        <taxon>Neognathae</taxon>
        <taxon>Neoaves</taxon>
        <taxon>Telluraves</taxon>
        <taxon>Australaves</taxon>
        <taxon>Passeriformes</taxon>
        <taxon>Paridae</taxon>
        <taxon>Cyanistes</taxon>
    </lineage>
</organism>
<keyword evidence="6 8" id="KW-1133">Transmembrane helix</keyword>
<dbReference type="PANTHER" id="PTHR31488:SF1">
    <property type="entry name" value="C-MANNOSYLTRANSFERASE DPY19L1"/>
    <property type="match status" value="1"/>
</dbReference>
<evidence type="ECO:0000256" key="7">
    <source>
        <dbReference type="ARBA" id="ARBA00023136"/>
    </source>
</evidence>
<evidence type="ECO:0000313" key="10">
    <source>
        <dbReference type="Proteomes" id="UP000694410"/>
    </source>
</evidence>
<dbReference type="AlphaFoldDB" id="A0A8C0UXZ6"/>
<dbReference type="InterPro" id="IPR018732">
    <property type="entry name" value="Dpy-19/Dpy-19-like"/>
</dbReference>
<protein>
    <submittedName>
        <fullName evidence="9">Dpy-19 like C-mannosyltransferase 1</fullName>
    </submittedName>
</protein>
<evidence type="ECO:0000256" key="6">
    <source>
        <dbReference type="ARBA" id="ARBA00022989"/>
    </source>
</evidence>
<feature type="transmembrane region" description="Helical" evidence="8">
    <location>
        <begin position="381"/>
        <end position="399"/>
    </location>
</feature>
<keyword evidence="7 8" id="KW-0472">Membrane</keyword>
<feature type="transmembrane region" description="Helical" evidence="8">
    <location>
        <begin position="130"/>
        <end position="152"/>
    </location>
</feature>
<feature type="transmembrane region" description="Helical" evidence="8">
    <location>
        <begin position="158"/>
        <end position="179"/>
    </location>
</feature>
<keyword evidence="5 8" id="KW-0812">Transmembrane</keyword>
<evidence type="ECO:0000256" key="5">
    <source>
        <dbReference type="ARBA" id="ARBA00022692"/>
    </source>
</evidence>
<comment type="similarity">
    <text evidence="2">Belongs to the dpy-19 family.</text>
</comment>
<reference evidence="9" key="1">
    <citation type="submission" date="2025-08" db="UniProtKB">
        <authorList>
            <consortium name="Ensembl"/>
        </authorList>
    </citation>
    <scope>IDENTIFICATION</scope>
</reference>
<keyword evidence="3" id="KW-0328">Glycosyltransferase</keyword>
<dbReference type="Proteomes" id="UP000694410">
    <property type="component" value="Unplaced"/>
</dbReference>
<dbReference type="Pfam" id="PF10034">
    <property type="entry name" value="Dpy19"/>
    <property type="match status" value="1"/>
</dbReference>
<name>A0A8C0UXZ6_CYACU</name>
<feature type="transmembrane region" description="Helical" evidence="8">
    <location>
        <begin position="298"/>
        <end position="320"/>
    </location>
</feature>
<evidence type="ECO:0000256" key="3">
    <source>
        <dbReference type="ARBA" id="ARBA00022676"/>
    </source>
</evidence>
<comment type="subcellular location">
    <subcellularLocation>
        <location evidence="1">Membrane</location>
        <topology evidence="1">Multi-pass membrane protein</topology>
    </subcellularLocation>
</comment>
<evidence type="ECO:0000256" key="1">
    <source>
        <dbReference type="ARBA" id="ARBA00004141"/>
    </source>
</evidence>
<proteinExistence type="inferred from homology"/>
<keyword evidence="4" id="KW-0808">Transferase</keyword>
<dbReference type="GO" id="GO:0005637">
    <property type="term" value="C:nuclear inner membrane"/>
    <property type="evidence" value="ECO:0007669"/>
    <property type="project" value="TreeGrafter"/>
</dbReference>
<evidence type="ECO:0000256" key="4">
    <source>
        <dbReference type="ARBA" id="ARBA00022679"/>
    </source>
</evidence>